<keyword evidence="2" id="KW-0949">S-adenosyl-L-methionine</keyword>
<evidence type="ECO:0000259" key="6">
    <source>
        <dbReference type="PROSITE" id="PS51918"/>
    </source>
</evidence>
<keyword evidence="8" id="KW-1185">Reference proteome</keyword>
<accession>A0A2Z5FWR0</accession>
<evidence type="ECO:0000313" key="8">
    <source>
        <dbReference type="Proteomes" id="UP000253606"/>
    </source>
</evidence>
<name>A0A2Z5FWR0_9BACT</name>
<dbReference type="PANTHER" id="PTHR11228">
    <property type="entry name" value="RADICAL SAM DOMAIN PROTEIN"/>
    <property type="match status" value="1"/>
</dbReference>
<organism evidence="7 8">
    <name type="scientific">Acidisarcina polymorpha</name>
    <dbReference type="NCBI Taxonomy" id="2211140"/>
    <lineage>
        <taxon>Bacteria</taxon>
        <taxon>Pseudomonadati</taxon>
        <taxon>Acidobacteriota</taxon>
        <taxon>Terriglobia</taxon>
        <taxon>Terriglobales</taxon>
        <taxon>Acidobacteriaceae</taxon>
        <taxon>Acidisarcina</taxon>
    </lineage>
</organism>
<proteinExistence type="predicted"/>
<dbReference type="InterPro" id="IPR013785">
    <property type="entry name" value="Aldolase_TIM"/>
</dbReference>
<dbReference type="CDD" id="cd01335">
    <property type="entry name" value="Radical_SAM"/>
    <property type="match status" value="1"/>
</dbReference>
<dbReference type="Pfam" id="PF04055">
    <property type="entry name" value="Radical_SAM"/>
    <property type="match status" value="1"/>
</dbReference>
<dbReference type="InterPro" id="IPR050377">
    <property type="entry name" value="Radical_SAM_PqqE_MftC-like"/>
</dbReference>
<evidence type="ECO:0000256" key="5">
    <source>
        <dbReference type="ARBA" id="ARBA00023014"/>
    </source>
</evidence>
<gene>
    <name evidence="7" type="ORF">ACPOL_1935</name>
</gene>
<dbReference type="GO" id="GO:0003824">
    <property type="term" value="F:catalytic activity"/>
    <property type="evidence" value="ECO:0007669"/>
    <property type="project" value="InterPro"/>
</dbReference>
<reference evidence="7 8" key="1">
    <citation type="journal article" date="2018" name="Front. Microbiol.">
        <title>Hydrolytic Capabilities as a Key to Environmental Success: Chitinolytic and Cellulolytic Acidobacteria From Acidic Sub-arctic Soils and Boreal Peatlands.</title>
        <authorList>
            <person name="Belova S.E."/>
            <person name="Ravin N.V."/>
            <person name="Pankratov T.A."/>
            <person name="Rakitin A.L."/>
            <person name="Ivanova A.A."/>
            <person name="Beletsky A.V."/>
            <person name="Mardanov A.V."/>
            <person name="Sinninghe Damste J.S."/>
            <person name="Dedysh S.N."/>
        </authorList>
    </citation>
    <scope>NUCLEOTIDE SEQUENCE [LARGE SCALE GENOMIC DNA]</scope>
    <source>
        <strain evidence="7 8">SBC82</strain>
    </source>
</reference>
<dbReference type="Gene3D" id="3.20.20.70">
    <property type="entry name" value="Aldolase class I"/>
    <property type="match status" value="1"/>
</dbReference>
<evidence type="ECO:0000256" key="1">
    <source>
        <dbReference type="ARBA" id="ARBA00001966"/>
    </source>
</evidence>
<dbReference type="OrthoDB" id="9810775at2"/>
<dbReference type="SFLD" id="SFLDG01067">
    <property type="entry name" value="SPASM/twitch_domain_containing"/>
    <property type="match status" value="1"/>
</dbReference>
<dbReference type="InterPro" id="IPR007197">
    <property type="entry name" value="rSAM"/>
</dbReference>
<dbReference type="SUPFAM" id="SSF102114">
    <property type="entry name" value="Radical SAM enzymes"/>
    <property type="match status" value="1"/>
</dbReference>
<dbReference type="AlphaFoldDB" id="A0A2Z5FWR0"/>
<dbReference type="Proteomes" id="UP000253606">
    <property type="component" value="Chromosome"/>
</dbReference>
<protein>
    <submittedName>
        <fullName evidence="7">Radical SAM domain heme biosynthesis protein</fullName>
    </submittedName>
</protein>
<evidence type="ECO:0000256" key="3">
    <source>
        <dbReference type="ARBA" id="ARBA00022723"/>
    </source>
</evidence>
<dbReference type="RefSeq" id="WP_114206736.1">
    <property type="nucleotide sequence ID" value="NZ_CP030840.1"/>
</dbReference>
<sequence>MPVEQPAEHTSNFRLDVPLHNLLTQPLGPPTGLRPDGKPQTFPNPIFPQHPELLGPVEDNVDWNPPEKRKWTPGQIYHGMRGWLFPYIRSRVTAGDFHPLIAYLFTEFKCNLDCHYCWAFDNKVKGMSEDTAKRSIDWLHGTGCRVLAYMGGEPLLRPDFIHKITYYAAKKDFWIYLPTNARLLRTDVIDKLADAGVSTFNIAVDAVDLKPGLPKALAPIRKQFDYLIRKQYGYGYSVFLNINICRNNLDDVRQLTEIAHDCGVATDYHINESPLLEQDEHFKHAANNVTYITKEDWPAVEETIQWLTEKQDSGYKMVNSNTRLWQMVDFMKGNHFPWNCRAGQNSMIIRADGTLAPCFPMYTATYDWGVVGDHKFDTKQLDHQKETCQTHCFSTLNHILGWCYNDQRVIKYFFKQLAHGFQGVKGQM</sequence>
<keyword evidence="3" id="KW-0479">Metal-binding</keyword>
<evidence type="ECO:0000256" key="2">
    <source>
        <dbReference type="ARBA" id="ARBA00022691"/>
    </source>
</evidence>
<dbReference type="GO" id="GO:0046872">
    <property type="term" value="F:metal ion binding"/>
    <property type="evidence" value="ECO:0007669"/>
    <property type="project" value="UniProtKB-KW"/>
</dbReference>
<keyword evidence="5" id="KW-0411">Iron-sulfur</keyword>
<evidence type="ECO:0000313" key="7">
    <source>
        <dbReference type="EMBL" id="AXC11271.1"/>
    </source>
</evidence>
<dbReference type="PANTHER" id="PTHR11228:SF22">
    <property type="entry name" value="PEPTIDE BIOSYNTHESIS PROTEIN YYDG-RELATED"/>
    <property type="match status" value="1"/>
</dbReference>
<dbReference type="SFLD" id="SFLDS00029">
    <property type="entry name" value="Radical_SAM"/>
    <property type="match status" value="1"/>
</dbReference>
<keyword evidence="4" id="KW-0408">Iron</keyword>
<feature type="domain" description="Radical SAM core" evidence="6">
    <location>
        <begin position="96"/>
        <end position="310"/>
    </location>
</feature>
<dbReference type="KEGG" id="abas:ACPOL_1935"/>
<dbReference type="EMBL" id="CP030840">
    <property type="protein sequence ID" value="AXC11271.1"/>
    <property type="molecule type" value="Genomic_DNA"/>
</dbReference>
<comment type="cofactor">
    <cofactor evidence="1">
        <name>[4Fe-4S] cluster</name>
        <dbReference type="ChEBI" id="CHEBI:49883"/>
    </cofactor>
</comment>
<dbReference type="PROSITE" id="PS51918">
    <property type="entry name" value="RADICAL_SAM"/>
    <property type="match status" value="1"/>
</dbReference>
<dbReference type="InterPro" id="IPR058240">
    <property type="entry name" value="rSAM_sf"/>
</dbReference>
<dbReference type="GO" id="GO:0051536">
    <property type="term" value="F:iron-sulfur cluster binding"/>
    <property type="evidence" value="ECO:0007669"/>
    <property type="project" value="UniProtKB-KW"/>
</dbReference>
<evidence type="ECO:0000256" key="4">
    <source>
        <dbReference type="ARBA" id="ARBA00023004"/>
    </source>
</evidence>